<reference evidence="4" key="1">
    <citation type="submission" date="2022-01" db="EMBL/GenBank/DDBJ databases">
        <title>Comparative genomics reveals a dynamic genome evolution in the ectomycorrhizal milk-cap (Lactarius) mushrooms.</title>
        <authorList>
            <consortium name="DOE Joint Genome Institute"/>
            <person name="Lebreton A."/>
            <person name="Tang N."/>
            <person name="Kuo A."/>
            <person name="LaButti K."/>
            <person name="Drula E."/>
            <person name="Barry K."/>
            <person name="Clum A."/>
            <person name="Lipzen A."/>
            <person name="Mousain D."/>
            <person name="Ng V."/>
            <person name="Wang R."/>
            <person name="Wang X."/>
            <person name="Dai Y."/>
            <person name="Henrissat B."/>
            <person name="Grigoriev I.V."/>
            <person name="Guerin-Laguette A."/>
            <person name="Yu F."/>
            <person name="Martin F.M."/>
        </authorList>
    </citation>
    <scope>NUCLEOTIDE SEQUENCE</scope>
    <source>
        <strain evidence="4">QP</strain>
    </source>
</reference>
<dbReference type="EMBL" id="JAKELL010000024">
    <property type="protein sequence ID" value="KAH8992067.1"/>
    <property type="molecule type" value="Genomic_DNA"/>
</dbReference>
<comment type="caution">
    <text evidence="4">The sequence shown here is derived from an EMBL/GenBank/DDBJ whole genome shotgun (WGS) entry which is preliminary data.</text>
</comment>
<keyword evidence="2" id="KW-0472">Membrane</keyword>
<keyword evidence="2" id="KW-1133">Transmembrane helix</keyword>
<feature type="region of interest" description="Disordered" evidence="1">
    <location>
        <begin position="38"/>
        <end position="57"/>
    </location>
</feature>
<keyword evidence="5" id="KW-1185">Reference proteome</keyword>
<sequence length="391" mass="44048">MMQRPRSERSNEVPMDFQFTSRPNVDVVPVWKAPATPLKRTHTDMNPPSTPSAVPTFGTNPSVPFIFQSPPPKSPYVHAWAPPENFSPEKAFPQEEIRDVDMAEPSPPKPQDTGTDGRRTMALGAVRRVYRSRQKARNRAHGYANEEDSEASLASDDGSDDERLSSRRPRVQKLSHHYTLNVPSPVQPKTDTPYILLGYLQFFFNLSLVFLFLYLLVQFILTVQRDVGHRITEHSMDIIQDISNCAAHFKANLCGSNPVPAMLQQCGRWETCMNRDPTVVGRAKVGAELIAEVINGFVEPISWKTLAFTLSSLAFMTIFVNSLLSLFRSRLSATAEQAPVQQQQVYPLPPSTPYPPQLSRVGWRPDSWEDTPFQMSNRRRRLENGAAAKIS</sequence>
<dbReference type="Pfam" id="PF10104">
    <property type="entry name" value="Brr6_like_C_C"/>
    <property type="match status" value="1"/>
</dbReference>
<dbReference type="InterPro" id="IPR018767">
    <property type="entry name" value="Brl1/Brr6_dom"/>
</dbReference>
<evidence type="ECO:0000259" key="3">
    <source>
        <dbReference type="SMART" id="SM01042"/>
    </source>
</evidence>
<organism evidence="4 5">
    <name type="scientific">Lactarius akahatsu</name>
    <dbReference type="NCBI Taxonomy" id="416441"/>
    <lineage>
        <taxon>Eukaryota</taxon>
        <taxon>Fungi</taxon>
        <taxon>Dikarya</taxon>
        <taxon>Basidiomycota</taxon>
        <taxon>Agaricomycotina</taxon>
        <taxon>Agaricomycetes</taxon>
        <taxon>Russulales</taxon>
        <taxon>Russulaceae</taxon>
        <taxon>Lactarius</taxon>
    </lineage>
</organism>
<dbReference type="Proteomes" id="UP001201163">
    <property type="component" value="Unassembled WGS sequence"/>
</dbReference>
<protein>
    <submittedName>
        <fullName evidence="4">Di-sulfide bridge nucleocytoplasmic transport domain-containing protein</fullName>
    </submittedName>
</protein>
<accession>A0AAD4LLV8</accession>
<evidence type="ECO:0000313" key="5">
    <source>
        <dbReference type="Proteomes" id="UP001201163"/>
    </source>
</evidence>
<feature type="region of interest" description="Disordered" evidence="1">
    <location>
        <begin position="99"/>
        <end position="170"/>
    </location>
</feature>
<evidence type="ECO:0000256" key="1">
    <source>
        <dbReference type="SAM" id="MobiDB-lite"/>
    </source>
</evidence>
<dbReference type="InterPro" id="IPR040202">
    <property type="entry name" value="Brl1/Brr6"/>
</dbReference>
<dbReference type="GO" id="GO:0055088">
    <property type="term" value="P:lipid homeostasis"/>
    <property type="evidence" value="ECO:0007669"/>
    <property type="project" value="InterPro"/>
</dbReference>
<gene>
    <name evidence="4" type="ORF">EDB92DRAFT_1797841</name>
</gene>
<feature type="transmembrane region" description="Helical" evidence="2">
    <location>
        <begin position="194"/>
        <end position="217"/>
    </location>
</feature>
<evidence type="ECO:0000256" key="2">
    <source>
        <dbReference type="SAM" id="Phobius"/>
    </source>
</evidence>
<feature type="compositionally biased region" description="Polar residues" evidence="1">
    <location>
        <begin position="44"/>
        <end position="57"/>
    </location>
</feature>
<name>A0AAD4LLV8_9AGAM</name>
<feature type="transmembrane region" description="Helical" evidence="2">
    <location>
        <begin position="306"/>
        <end position="327"/>
    </location>
</feature>
<dbReference type="PANTHER" id="PTHR28136:SF1">
    <property type="entry name" value="NUCLEUS EXPORT PROTEIN BRL1"/>
    <property type="match status" value="1"/>
</dbReference>
<dbReference type="GO" id="GO:0031965">
    <property type="term" value="C:nuclear membrane"/>
    <property type="evidence" value="ECO:0007669"/>
    <property type="project" value="InterPro"/>
</dbReference>
<proteinExistence type="predicted"/>
<feature type="domain" description="Brl1/Brr6" evidence="3">
    <location>
        <begin position="196"/>
        <end position="328"/>
    </location>
</feature>
<feature type="compositionally biased region" description="Basic residues" evidence="1">
    <location>
        <begin position="128"/>
        <end position="140"/>
    </location>
</feature>
<dbReference type="PANTHER" id="PTHR28136">
    <property type="entry name" value="NUCLEUS EXPORT PROTEIN BRR6"/>
    <property type="match status" value="1"/>
</dbReference>
<dbReference type="GO" id="GO:0006998">
    <property type="term" value="P:nuclear envelope organization"/>
    <property type="evidence" value="ECO:0007669"/>
    <property type="project" value="InterPro"/>
</dbReference>
<dbReference type="SMART" id="SM01042">
    <property type="entry name" value="Brr6_like_C_C"/>
    <property type="match status" value="1"/>
</dbReference>
<keyword evidence="2" id="KW-0812">Transmembrane</keyword>
<dbReference type="AlphaFoldDB" id="A0AAD4LLV8"/>
<evidence type="ECO:0000313" key="4">
    <source>
        <dbReference type="EMBL" id="KAH8992067.1"/>
    </source>
</evidence>